<evidence type="ECO:0000259" key="9">
    <source>
        <dbReference type="Pfam" id="PF01035"/>
    </source>
</evidence>
<dbReference type="Pfam" id="PF01035">
    <property type="entry name" value="DNA_binding_1"/>
    <property type="match status" value="1"/>
</dbReference>
<comment type="catalytic activity">
    <reaction evidence="1">
        <text>a 4-O-methyl-thymidine in DNA + L-cysteinyl-[protein] = a thymidine in DNA + S-methyl-L-cysteinyl-[protein]</text>
        <dbReference type="Rhea" id="RHEA:53428"/>
        <dbReference type="Rhea" id="RHEA-COMP:10131"/>
        <dbReference type="Rhea" id="RHEA-COMP:10132"/>
        <dbReference type="Rhea" id="RHEA-COMP:13555"/>
        <dbReference type="Rhea" id="RHEA-COMP:13556"/>
        <dbReference type="ChEBI" id="CHEBI:29950"/>
        <dbReference type="ChEBI" id="CHEBI:82612"/>
        <dbReference type="ChEBI" id="CHEBI:137386"/>
        <dbReference type="ChEBI" id="CHEBI:137387"/>
        <dbReference type="EC" id="2.1.1.63"/>
    </reaction>
</comment>
<dbReference type="Proteomes" id="UP000216312">
    <property type="component" value="Unassembled WGS sequence"/>
</dbReference>
<dbReference type="Gene3D" id="1.10.10.10">
    <property type="entry name" value="Winged helix-like DNA-binding domain superfamily/Winged helix DNA-binding domain"/>
    <property type="match status" value="1"/>
</dbReference>
<dbReference type="SUPFAM" id="SSF46767">
    <property type="entry name" value="Methylated DNA-protein cysteine methyltransferase, C-terminal domain"/>
    <property type="match status" value="1"/>
</dbReference>
<evidence type="ECO:0000256" key="4">
    <source>
        <dbReference type="ARBA" id="ARBA00022603"/>
    </source>
</evidence>
<dbReference type="PANTHER" id="PTHR10815">
    <property type="entry name" value="METHYLATED-DNA--PROTEIN-CYSTEINE METHYLTRANSFERASE"/>
    <property type="match status" value="1"/>
</dbReference>
<dbReference type="GO" id="GO:0003908">
    <property type="term" value="F:methylated-DNA-[protein]-cysteine S-methyltransferase activity"/>
    <property type="evidence" value="ECO:0007669"/>
    <property type="project" value="UniProtKB-EC"/>
</dbReference>
<sequence>MALSVWGRVVNMETCIHTPIGWLLIDYEDEVIERIRFSDTPADCVEANTKVIHELRAYFMGKLTQFTVKPKLPTNSLHKKVYEVLLHIPYGKTCSYSEVAQLVGSTPRGVARIIACNPIPIIIPCHRVIYKTGDIGGYSGGVWRKRFLLELESTTLNLPYRR</sequence>
<dbReference type="FunFam" id="1.10.10.10:FF:000214">
    <property type="entry name" value="Methylated-DNA--protein-cysteine methyltransferase"/>
    <property type="match status" value="1"/>
</dbReference>
<feature type="domain" description="Methylguanine DNA methyltransferase ribonuclease-like" evidence="10">
    <location>
        <begin position="13"/>
        <end position="68"/>
    </location>
</feature>
<dbReference type="InterPro" id="IPR008332">
    <property type="entry name" value="MethylG_MeTrfase_N"/>
</dbReference>
<gene>
    <name evidence="11" type="ORF">CGW93_04770</name>
</gene>
<comment type="similarity">
    <text evidence="2">Belongs to the MGMT family.</text>
</comment>
<dbReference type="SUPFAM" id="SSF53155">
    <property type="entry name" value="Methylated DNA-protein cysteine methyltransferase domain"/>
    <property type="match status" value="1"/>
</dbReference>
<accession>A0A257LT31</accession>
<evidence type="ECO:0000259" key="10">
    <source>
        <dbReference type="Pfam" id="PF02870"/>
    </source>
</evidence>
<evidence type="ECO:0000313" key="11">
    <source>
        <dbReference type="EMBL" id="OYV02580.1"/>
    </source>
</evidence>
<name>A0A257LT31_UNCW3</name>
<evidence type="ECO:0000256" key="5">
    <source>
        <dbReference type="ARBA" id="ARBA00022679"/>
    </source>
</evidence>
<evidence type="ECO:0000256" key="8">
    <source>
        <dbReference type="ARBA" id="ARBA00049348"/>
    </source>
</evidence>
<dbReference type="PROSITE" id="PS00374">
    <property type="entry name" value="MGMT"/>
    <property type="match status" value="1"/>
</dbReference>
<dbReference type="InterPro" id="IPR036631">
    <property type="entry name" value="MGMT_N_sf"/>
</dbReference>
<evidence type="ECO:0000256" key="2">
    <source>
        <dbReference type="ARBA" id="ARBA00008711"/>
    </source>
</evidence>
<organism evidence="11 12">
    <name type="scientific">candidate division WOR-3 bacterium 4484_18</name>
    <dbReference type="NCBI Taxonomy" id="2020626"/>
    <lineage>
        <taxon>Bacteria</taxon>
        <taxon>Bacteria division WOR-3</taxon>
    </lineage>
</organism>
<protein>
    <recommendedName>
        <fullName evidence="3">methylated-DNA--[protein]-cysteine S-methyltransferase</fullName>
        <ecNumber evidence="3">2.1.1.63</ecNumber>
    </recommendedName>
</protein>
<evidence type="ECO:0000256" key="3">
    <source>
        <dbReference type="ARBA" id="ARBA00011918"/>
    </source>
</evidence>
<dbReference type="NCBIfam" id="TIGR00589">
    <property type="entry name" value="ogt"/>
    <property type="match status" value="1"/>
</dbReference>
<dbReference type="Gene3D" id="3.30.160.70">
    <property type="entry name" value="Methylated DNA-protein cysteine methyltransferase domain"/>
    <property type="match status" value="1"/>
</dbReference>
<evidence type="ECO:0000256" key="6">
    <source>
        <dbReference type="ARBA" id="ARBA00022763"/>
    </source>
</evidence>
<reference evidence="12" key="1">
    <citation type="submission" date="2017-07" db="EMBL/GenBank/DDBJ databases">
        <title>Novel pathways for hydrocarbon cycling and metabolic interdependencies in hydrothermal sediment communities.</title>
        <authorList>
            <person name="Dombrowski N."/>
            <person name="Seitz K."/>
            <person name="Teske A."/>
            <person name="Baker B."/>
        </authorList>
    </citation>
    <scope>NUCLEOTIDE SEQUENCE [LARGE SCALE GENOMIC DNA]</scope>
</reference>
<dbReference type="EC" id="2.1.1.63" evidence="3"/>
<dbReference type="CDD" id="cd06445">
    <property type="entry name" value="ATase"/>
    <property type="match status" value="1"/>
</dbReference>
<keyword evidence="5 11" id="KW-0808">Transferase</keyword>
<comment type="caution">
    <text evidence="11">The sequence shown here is derived from an EMBL/GenBank/DDBJ whole genome shotgun (WGS) entry which is preliminary data.</text>
</comment>
<dbReference type="InterPro" id="IPR036217">
    <property type="entry name" value="MethylDNA_cys_MeTrfase_DNAb"/>
</dbReference>
<dbReference type="EMBL" id="NMUJ01000073">
    <property type="protein sequence ID" value="OYV02580.1"/>
    <property type="molecule type" value="Genomic_DNA"/>
</dbReference>
<keyword evidence="6" id="KW-0227">DNA damage</keyword>
<proteinExistence type="inferred from homology"/>
<evidence type="ECO:0000313" key="12">
    <source>
        <dbReference type="Proteomes" id="UP000216312"/>
    </source>
</evidence>
<comment type="catalytic activity">
    <reaction evidence="8">
        <text>a 6-O-methyl-2'-deoxyguanosine in DNA + L-cysteinyl-[protein] = S-methyl-L-cysteinyl-[protein] + a 2'-deoxyguanosine in DNA</text>
        <dbReference type="Rhea" id="RHEA:24000"/>
        <dbReference type="Rhea" id="RHEA-COMP:10131"/>
        <dbReference type="Rhea" id="RHEA-COMP:10132"/>
        <dbReference type="Rhea" id="RHEA-COMP:11367"/>
        <dbReference type="Rhea" id="RHEA-COMP:11368"/>
        <dbReference type="ChEBI" id="CHEBI:29950"/>
        <dbReference type="ChEBI" id="CHEBI:82612"/>
        <dbReference type="ChEBI" id="CHEBI:85445"/>
        <dbReference type="ChEBI" id="CHEBI:85448"/>
        <dbReference type="EC" id="2.1.1.63"/>
    </reaction>
</comment>
<dbReference type="Pfam" id="PF02870">
    <property type="entry name" value="Methyltransf_1N"/>
    <property type="match status" value="1"/>
</dbReference>
<dbReference type="GO" id="GO:0032259">
    <property type="term" value="P:methylation"/>
    <property type="evidence" value="ECO:0007669"/>
    <property type="project" value="UniProtKB-KW"/>
</dbReference>
<evidence type="ECO:0000256" key="1">
    <source>
        <dbReference type="ARBA" id="ARBA00001286"/>
    </source>
</evidence>
<dbReference type="InterPro" id="IPR001497">
    <property type="entry name" value="MethylDNA_cys_MeTrfase_AS"/>
</dbReference>
<dbReference type="AlphaFoldDB" id="A0A257LT31"/>
<dbReference type="InterPro" id="IPR036388">
    <property type="entry name" value="WH-like_DNA-bd_sf"/>
</dbReference>
<dbReference type="InterPro" id="IPR014048">
    <property type="entry name" value="MethylDNA_cys_MeTrfase_DNA-bd"/>
</dbReference>
<keyword evidence="4 11" id="KW-0489">Methyltransferase</keyword>
<dbReference type="GO" id="GO:0006281">
    <property type="term" value="P:DNA repair"/>
    <property type="evidence" value="ECO:0007669"/>
    <property type="project" value="UniProtKB-KW"/>
</dbReference>
<dbReference type="PANTHER" id="PTHR10815:SF13">
    <property type="entry name" value="METHYLATED-DNA--PROTEIN-CYSTEINE METHYLTRANSFERASE"/>
    <property type="match status" value="1"/>
</dbReference>
<feature type="domain" description="Methylated-DNA-[protein]-cysteine S-methyltransferase DNA binding" evidence="9">
    <location>
        <begin position="77"/>
        <end position="153"/>
    </location>
</feature>
<evidence type="ECO:0000256" key="7">
    <source>
        <dbReference type="ARBA" id="ARBA00023204"/>
    </source>
</evidence>
<keyword evidence="7" id="KW-0234">DNA repair</keyword>